<dbReference type="Proteomes" id="UP000663203">
    <property type="component" value="Chromosome"/>
</dbReference>
<dbReference type="InterPro" id="IPR016181">
    <property type="entry name" value="Acyl_CoA_acyltransferase"/>
</dbReference>
<evidence type="ECO:0000259" key="2">
    <source>
        <dbReference type="PROSITE" id="PS51186"/>
    </source>
</evidence>
<dbReference type="Pfam" id="PF00583">
    <property type="entry name" value="Acetyltransf_1"/>
    <property type="match status" value="1"/>
</dbReference>
<proteinExistence type="predicted"/>
<keyword evidence="4" id="KW-1185">Reference proteome</keyword>
<dbReference type="GeneID" id="63189318"/>
<dbReference type="EMBL" id="CP071462">
    <property type="protein sequence ID" value="QSW99314.1"/>
    <property type="molecule type" value="Genomic_DNA"/>
</dbReference>
<keyword evidence="1" id="KW-0808">Transferase</keyword>
<dbReference type="RefSeq" id="WP_207288922.1">
    <property type="nucleotide sequence ID" value="NZ_CP071462.1"/>
</dbReference>
<dbReference type="AlphaFoldDB" id="A0A8A2VG08"/>
<organism evidence="3 4">
    <name type="scientific">Haloterrigena alkaliphila</name>
    <dbReference type="NCBI Taxonomy" id="2816475"/>
    <lineage>
        <taxon>Archaea</taxon>
        <taxon>Methanobacteriati</taxon>
        <taxon>Methanobacteriota</taxon>
        <taxon>Stenosarchaea group</taxon>
        <taxon>Halobacteria</taxon>
        <taxon>Halobacteriales</taxon>
        <taxon>Natrialbaceae</taxon>
        <taxon>Haloterrigena</taxon>
    </lineage>
</organism>
<dbReference type="PANTHER" id="PTHR13947">
    <property type="entry name" value="GNAT FAMILY N-ACETYLTRANSFERASE"/>
    <property type="match status" value="1"/>
</dbReference>
<evidence type="ECO:0000256" key="1">
    <source>
        <dbReference type="ARBA" id="ARBA00022679"/>
    </source>
</evidence>
<dbReference type="GO" id="GO:0008080">
    <property type="term" value="F:N-acetyltransferase activity"/>
    <property type="evidence" value="ECO:0007669"/>
    <property type="project" value="InterPro"/>
</dbReference>
<accession>A0A8A2VG08</accession>
<dbReference type="InterPro" id="IPR050769">
    <property type="entry name" value="NAT_camello-type"/>
</dbReference>
<dbReference type="PROSITE" id="PS51186">
    <property type="entry name" value="GNAT"/>
    <property type="match status" value="1"/>
</dbReference>
<sequence length="175" mass="20065">MTGDLRVRRVRPADTDRIQDLHETAMRDVGAYVEDGPDDDLEAVTETYLESDGEFLVGEREDRIVAMGAFRPVEETDYVTDFVSDLPASTVELTRMRVDPDHQRRGYGRRIAAELEGRARDRGYTDIVLDTMATQTAARELYETLGYEEATRERIDGFDEPFDLLFYRKSLLGEE</sequence>
<name>A0A8A2VG08_9EURY</name>
<dbReference type="SUPFAM" id="SSF55729">
    <property type="entry name" value="Acyl-CoA N-acyltransferases (Nat)"/>
    <property type="match status" value="1"/>
</dbReference>
<protein>
    <submittedName>
        <fullName evidence="3">GNAT family N-acetyltransferase</fullName>
    </submittedName>
</protein>
<evidence type="ECO:0000313" key="4">
    <source>
        <dbReference type="Proteomes" id="UP000663203"/>
    </source>
</evidence>
<reference evidence="3 4" key="1">
    <citation type="submission" date="2021-03" db="EMBL/GenBank/DDBJ databases">
        <title>Haloterrigena longa sp. nov. and Haloterrigena limicola sp. nov., extremely halophilic archaea isolated from a salt lake.</title>
        <authorList>
            <person name="Henglin C."/>
        </authorList>
    </citation>
    <scope>NUCLEOTIDE SEQUENCE [LARGE SCALE GENOMIC DNA]</scope>
    <source>
        <strain evidence="3 4">KZCA68</strain>
    </source>
</reference>
<dbReference type="InterPro" id="IPR000182">
    <property type="entry name" value="GNAT_dom"/>
</dbReference>
<gene>
    <name evidence="3" type="ORF">J0X25_18395</name>
</gene>
<dbReference type="Gene3D" id="3.40.630.30">
    <property type="match status" value="1"/>
</dbReference>
<dbReference type="CDD" id="cd04301">
    <property type="entry name" value="NAT_SF"/>
    <property type="match status" value="1"/>
</dbReference>
<feature type="domain" description="N-acetyltransferase" evidence="2">
    <location>
        <begin position="5"/>
        <end position="169"/>
    </location>
</feature>
<dbReference type="KEGG" id="hakz:J0X25_18395"/>
<evidence type="ECO:0000313" key="3">
    <source>
        <dbReference type="EMBL" id="QSW99314.1"/>
    </source>
</evidence>
<dbReference type="PANTHER" id="PTHR13947:SF37">
    <property type="entry name" value="LD18367P"/>
    <property type="match status" value="1"/>
</dbReference>